<evidence type="ECO:0000313" key="1">
    <source>
        <dbReference type="EMBL" id="TYH67027.1"/>
    </source>
</evidence>
<dbReference type="EMBL" id="CM017628">
    <property type="protein sequence ID" value="TYH67027.1"/>
    <property type="molecule type" value="Genomic_DNA"/>
</dbReference>
<gene>
    <name evidence="1" type="ORF">ES332_D06G159700v1</name>
</gene>
<protein>
    <submittedName>
        <fullName evidence="1">Uncharacterized protein</fullName>
    </submittedName>
</protein>
<accession>A0A5D2KIT2</accession>
<reference evidence="1 2" key="1">
    <citation type="submission" date="2019-07" db="EMBL/GenBank/DDBJ databases">
        <title>WGS assembly of Gossypium tomentosum.</title>
        <authorList>
            <person name="Chen Z.J."/>
            <person name="Sreedasyam A."/>
            <person name="Ando A."/>
            <person name="Song Q."/>
            <person name="De L."/>
            <person name="Hulse-Kemp A."/>
            <person name="Ding M."/>
            <person name="Ye W."/>
            <person name="Kirkbride R."/>
            <person name="Jenkins J."/>
            <person name="Plott C."/>
            <person name="Lovell J."/>
            <person name="Lin Y.-M."/>
            <person name="Vaughn R."/>
            <person name="Liu B."/>
            <person name="Li W."/>
            <person name="Simpson S."/>
            <person name="Scheffler B."/>
            <person name="Saski C."/>
            <person name="Grover C."/>
            <person name="Hu G."/>
            <person name="Conover J."/>
            <person name="Carlson J."/>
            <person name="Shu S."/>
            <person name="Boston L."/>
            <person name="Williams M."/>
            <person name="Peterson D."/>
            <person name="Mcgee K."/>
            <person name="Jones D."/>
            <person name="Wendel J."/>
            <person name="Stelly D."/>
            <person name="Grimwood J."/>
            <person name="Schmutz J."/>
        </authorList>
    </citation>
    <scope>NUCLEOTIDE SEQUENCE [LARGE SCALE GENOMIC DNA]</scope>
    <source>
        <strain evidence="1">7179.01</strain>
    </source>
</reference>
<keyword evidence="2" id="KW-1185">Reference proteome</keyword>
<evidence type="ECO:0000313" key="2">
    <source>
        <dbReference type="Proteomes" id="UP000322667"/>
    </source>
</evidence>
<organism evidence="1 2">
    <name type="scientific">Gossypium tomentosum</name>
    <name type="common">Hawaiian cotton</name>
    <name type="synonym">Gossypium sandvicense</name>
    <dbReference type="NCBI Taxonomy" id="34277"/>
    <lineage>
        <taxon>Eukaryota</taxon>
        <taxon>Viridiplantae</taxon>
        <taxon>Streptophyta</taxon>
        <taxon>Embryophyta</taxon>
        <taxon>Tracheophyta</taxon>
        <taxon>Spermatophyta</taxon>
        <taxon>Magnoliopsida</taxon>
        <taxon>eudicotyledons</taxon>
        <taxon>Gunneridae</taxon>
        <taxon>Pentapetalae</taxon>
        <taxon>rosids</taxon>
        <taxon>malvids</taxon>
        <taxon>Malvales</taxon>
        <taxon>Malvaceae</taxon>
        <taxon>Malvoideae</taxon>
        <taxon>Gossypium</taxon>
    </lineage>
</organism>
<proteinExistence type="predicted"/>
<name>A0A5D2KIT2_GOSTO</name>
<sequence length="89" mass="10659">MLPFYLPNQHQIHYRFVISSIFPSSRRFQFIQGPALVNLLPTLLRLPSFRFLPFPCSIWFSRPFTFCLFFYSFRDTSDQVPHFSALLLH</sequence>
<dbReference type="Proteomes" id="UP000322667">
    <property type="component" value="Chromosome D06"/>
</dbReference>
<dbReference type="AlphaFoldDB" id="A0A5D2KIT2"/>